<dbReference type="InterPro" id="IPR023166">
    <property type="entry name" value="BaiN-like_dom_sf"/>
</dbReference>
<feature type="domain" description="RsdA/BaiN/AoA(So)-like Rossmann fold-like" evidence="4">
    <location>
        <begin position="3"/>
        <end position="378"/>
    </location>
</feature>
<dbReference type="InterPro" id="IPR057661">
    <property type="entry name" value="RsdA/BaiN/AoA(So)_Rossmann"/>
</dbReference>
<dbReference type="PANTHER" id="PTHR42887">
    <property type="entry name" value="OS12G0638800 PROTEIN"/>
    <property type="match status" value="1"/>
</dbReference>
<evidence type="ECO:0000256" key="3">
    <source>
        <dbReference type="ARBA" id="ARBA00022827"/>
    </source>
</evidence>
<evidence type="ECO:0000313" key="6">
    <source>
        <dbReference type="EMBL" id="RXJ91452.1"/>
    </source>
</evidence>
<accession>A0ABY0EWA2</accession>
<dbReference type="InterPro" id="IPR055178">
    <property type="entry name" value="RsdA/BaiN/AoA(So)-like_dom"/>
</dbReference>
<dbReference type="SUPFAM" id="SSF51905">
    <property type="entry name" value="FAD/NAD(P)-binding domain"/>
    <property type="match status" value="1"/>
</dbReference>
<proteinExistence type="predicted"/>
<dbReference type="Gene3D" id="2.40.30.10">
    <property type="entry name" value="Translation factors"/>
    <property type="match status" value="1"/>
</dbReference>
<protein>
    <submittedName>
        <fullName evidence="6">Aminoacetone oxidase family FAD-binding enzyme</fullName>
    </submittedName>
</protein>
<keyword evidence="2" id="KW-0285">Flavoprotein</keyword>
<comment type="cofactor">
    <cofactor evidence="1">
        <name>FAD</name>
        <dbReference type="ChEBI" id="CHEBI:57692"/>
    </cofactor>
</comment>
<keyword evidence="7" id="KW-1185">Reference proteome</keyword>
<keyword evidence="3" id="KW-0274">FAD</keyword>
<dbReference type="Gene3D" id="1.10.8.260">
    <property type="entry name" value="HI0933 insert domain-like"/>
    <property type="match status" value="1"/>
</dbReference>
<feature type="domain" description="RsdA/BaiN/AoA(So)-like insert" evidence="5">
    <location>
        <begin position="187"/>
        <end position="325"/>
    </location>
</feature>
<evidence type="ECO:0000259" key="5">
    <source>
        <dbReference type="Pfam" id="PF22780"/>
    </source>
</evidence>
<evidence type="ECO:0000313" key="7">
    <source>
        <dbReference type="Proteomes" id="UP000289132"/>
    </source>
</evidence>
<dbReference type="Proteomes" id="UP000289132">
    <property type="component" value="Unassembled WGS sequence"/>
</dbReference>
<dbReference type="InterPro" id="IPR004792">
    <property type="entry name" value="BaiN-like"/>
</dbReference>
<sequence>MYDIAIIGAGASGLMFASNLDKNKFKNVCLIEANSKIGAKIKVSGGGNCNITNKFVKENRYLGDEELIKKILKNFSKDDMLEFLAKNRVFPKLKETIVKGAYFCNSSNEIIEMFSLLTTNIKKFFDTKVLDIVFEDEIFTIFTSKQEIRAKKLVVASGGLSFPVLNASDIAFKIAQKFSHTIKSLNPALVGFTVQKEQFWFKELSGLSLFCNIFVENRKIEGNLLFAHKGFSGPAVLSSSLYWTKGKIIIDFLPNKNIESFLNTNKLISSSLPLPKNFLKEFLKSIDLEDKSCSKLNNNEIENLKLLNSYSFAPAGNFGYTKAEVTKGGICLDEIDINSFESKKQKNLYFLGECLDITGELGGFNFQIVMAEAYICAKHLNRN</sequence>
<dbReference type="Gene3D" id="3.50.50.60">
    <property type="entry name" value="FAD/NAD(P)-binding domain"/>
    <property type="match status" value="1"/>
</dbReference>
<comment type="caution">
    <text evidence="6">The sequence shown here is derived from an EMBL/GenBank/DDBJ whole genome shotgun (WGS) entry which is preliminary data.</text>
</comment>
<dbReference type="InterPro" id="IPR036188">
    <property type="entry name" value="FAD/NAD-bd_sf"/>
</dbReference>
<organism evidence="6 7">
    <name type="scientific">Aliarcobacter trophiarum LMG 25534</name>
    <dbReference type="NCBI Taxonomy" id="1032241"/>
    <lineage>
        <taxon>Bacteria</taxon>
        <taxon>Pseudomonadati</taxon>
        <taxon>Campylobacterota</taxon>
        <taxon>Epsilonproteobacteria</taxon>
        <taxon>Campylobacterales</taxon>
        <taxon>Arcobacteraceae</taxon>
        <taxon>Aliarcobacter</taxon>
    </lineage>
</organism>
<dbReference type="SUPFAM" id="SSF160996">
    <property type="entry name" value="HI0933 insert domain-like"/>
    <property type="match status" value="1"/>
</dbReference>
<dbReference type="EMBL" id="PDKD01000007">
    <property type="protein sequence ID" value="RXJ91452.1"/>
    <property type="molecule type" value="Genomic_DNA"/>
</dbReference>
<gene>
    <name evidence="6" type="ORF">CRU87_05395</name>
</gene>
<dbReference type="PANTHER" id="PTHR42887:SF2">
    <property type="entry name" value="OS12G0638800 PROTEIN"/>
    <property type="match status" value="1"/>
</dbReference>
<reference evidence="6 7" key="1">
    <citation type="submission" date="2017-10" db="EMBL/GenBank/DDBJ databases">
        <title>Genomics of the genus Arcobacter.</title>
        <authorList>
            <person name="Perez-Cataluna A."/>
            <person name="Figueras M.J."/>
        </authorList>
    </citation>
    <scope>NUCLEOTIDE SEQUENCE [LARGE SCALE GENOMIC DNA]</scope>
    <source>
        <strain evidence="6 7">LMG 25534</strain>
    </source>
</reference>
<dbReference type="Pfam" id="PF03486">
    <property type="entry name" value="HI0933_like"/>
    <property type="match status" value="1"/>
</dbReference>
<evidence type="ECO:0000259" key="4">
    <source>
        <dbReference type="Pfam" id="PF03486"/>
    </source>
</evidence>
<evidence type="ECO:0000256" key="2">
    <source>
        <dbReference type="ARBA" id="ARBA00022630"/>
    </source>
</evidence>
<dbReference type="Pfam" id="PF22780">
    <property type="entry name" value="HI0933_like_1st"/>
    <property type="match status" value="1"/>
</dbReference>
<evidence type="ECO:0000256" key="1">
    <source>
        <dbReference type="ARBA" id="ARBA00001974"/>
    </source>
</evidence>
<name>A0ABY0EWA2_9BACT</name>
<dbReference type="NCBIfam" id="TIGR00275">
    <property type="entry name" value="aminoacetone oxidase family FAD-binding enzyme"/>
    <property type="match status" value="1"/>
</dbReference>